<dbReference type="GO" id="GO:0055070">
    <property type="term" value="P:copper ion homeostasis"/>
    <property type="evidence" value="ECO:0007669"/>
    <property type="project" value="TreeGrafter"/>
</dbReference>
<evidence type="ECO:0000256" key="1">
    <source>
        <dbReference type="ARBA" id="ARBA00004651"/>
    </source>
</evidence>
<dbReference type="PRINTS" id="PR00120">
    <property type="entry name" value="HATPASE"/>
</dbReference>
<keyword evidence="6" id="KW-0479">Metal-binding</keyword>
<dbReference type="EC" id="3.6.3.4" evidence="15"/>
<evidence type="ECO:0000256" key="5">
    <source>
        <dbReference type="ARBA" id="ARBA00022692"/>
    </source>
</evidence>
<evidence type="ECO:0000256" key="8">
    <source>
        <dbReference type="ARBA" id="ARBA00022840"/>
    </source>
</evidence>
<dbReference type="EMBL" id="UOGL01000071">
    <property type="protein sequence ID" value="VAX36648.1"/>
    <property type="molecule type" value="Genomic_DNA"/>
</dbReference>
<keyword evidence="3" id="KW-0813">Transport</keyword>
<evidence type="ECO:0000256" key="9">
    <source>
        <dbReference type="ARBA" id="ARBA00022967"/>
    </source>
</evidence>
<evidence type="ECO:0000256" key="4">
    <source>
        <dbReference type="ARBA" id="ARBA00022475"/>
    </source>
</evidence>
<dbReference type="NCBIfam" id="TIGR01494">
    <property type="entry name" value="ATPase_P-type"/>
    <property type="match status" value="1"/>
</dbReference>
<dbReference type="PROSITE" id="PS50846">
    <property type="entry name" value="HMA_2"/>
    <property type="match status" value="1"/>
</dbReference>
<dbReference type="Gene3D" id="3.40.1110.10">
    <property type="entry name" value="Calcium-transporting ATPase, cytoplasmic domain N"/>
    <property type="match status" value="1"/>
</dbReference>
<dbReference type="InterPro" id="IPR001757">
    <property type="entry name" value="P_typ_ATPase"/>
</dbReference>
<dbReference type="Pfam" id="PF00403">
    <property type="entry name" value="HMA"/>
    <property type="match status" value="1"/>
</dbReference>
<dbReference type="GO" id="GO:0043682">
    <property type="term" value="F:P-type divalent copper transporter activity"/>
    <property type="evidence" value="ECO:0007669"/>
    <property type="project" value="TreeGrafter"/>
</dbReference>
<dbReference type="FunFam" id="3.40.50.1000:FF:000020">
    <property type="entry name" value="Probable cation-transporting P-type ATPase"/>
    <property type="match status" value="1"/>
</dbReference>
<evidence type="ECO:0000313" key="15">
    <source>
        <dbReference type="EMBL" id="VAX36648.1"/>
    </source>
</evidence>
<dbReference type="InterPro" id="IPR018303">
    <property type="entry name" value="ATPase_P-typ_P_site"/>
</dbReference>
<evidence type="ECO:0000256" key="12">
    <source>
        <dbReference type="ARBA" id="ARBA00023136"/>
    </source>
</evidence>
<feature type="transmembrane region" description="Helical" evidence="13">
    <location>
        <begin position="294"/>
        <end position="312"/>
    </location>
</feature>
<feature type="domain" description="HMA" evidence="14">
    <location>
        <begin position="331"/>
        <end position="395"/>
    </location>
</feature>
<keyword evidence="15" id="KW-0378">Hydrolase</keyword>
<keyword evidence="5 13" id="KW-0812">Transmembrane</keyword>
<dbReference type="SUPFAM" id="SSF56784">
    <property type="entry name" value="HAD-like"/>
    <property type="match status" value="1"/>
</dbReference>
<keyword evidence="12 13" id="KW-0472">Membrane</keyword>
<keyword evidence="4" id="KW-1003">Cell membrane</keyword>
<dbReference type="InterPro" id="IPR044492">
    <property type="entry name" value="P_typ_ATPase_HD_dom"/>
</dbReference>
<comment type="subcellular location">
    <subcellularLocation>
        <location evidence="1">Cell membrane</location>
        <topology evidence="1">Multi-pass membrane protein</topology>
    </subcellularLocation>
</comment>
<keyword evidence="11" id="KW-0406">Ion transport</keyword>
<name>A0A3B1DKW3_9ZZZZ</name>
<gene>
    <name evidence="15" type="ORF">MNBD_PLANCTO02-2342</name>
</gene>
<dbReference type="GO" id="GO:0005507">
    <property type="term" value="F:copper ion binding"/>
    <property type="evidence" value="ECO:0007669"/>
    <property type="project" value="TreeGrafter"/>
</dbReference>
<comment type="similarity">
    <text evidence="2">Belongs to the cation transport ATPase (P-type) (TC 3.A.3) family. Type IB subfamily.</text>
</comment>
<keyword evidence="8" id="KW-0067">ATP-binding</keyword>
<evidence type="ECO:0000259" key="14">
    <source>
        <dbReference type="PROSITE" id="PS50846"/>
    </source>
</evidence>
<organism evidence="15">
    <name type="scientific">hydrothermal vent metagenome</name>
    <dbReference type="NCBI Taxonomy" id="652676"/>
    <lineage>
        <taxon>unclassified sequences</taxon>
        <taxon>metagenomes</taxon>
        <taxon>ecological metagenomes</taxon>
    </lineage>
</organism>
<dbReference type="PANTHER" id="PTHR43520">
    <property type="entry name" value="ATP7, ISOFORM B"/>
    <property type="match status" value="1"/>
</dbReference>
<dbReference type="GO" id="GO:0016887">
    <property type="term" value="F:ATP hydrolysis activity"/>
    <property type="evidence" value="ECO:0007669"/>
    <property type="project" value="InterPro"/>
</dbReference>
<dbReference type="Gene3D" id="3.40.50.1000">
    <property type="entry name" value="HAD superfamily/HAD-like"/>
    <property type="match status" value="1"/>
</dbReference>
<dbReference type="PROSITE" id="PS00154">
    <property type="entry name" value="ATPASE_E1_E2"/>
    <property type="match status" value="1"/>
</dbReference>
<sequence>AGEFFQELSDVDMVVFDKTGTLTYGRPTVKDVRAWGIEERDLLSLLRAAEHPSEHPLAKAIVKFAELQGIEESRTVEEFKAIPGQGISCRIDGQKVLVGKKAFLAEHDVDLSTAVQAGDLEDGNTVVFASAEGKLLGAVALQDIPRRGAQQVMHRFDKLGLKTAMLTGDSKAVAESIARQLGIDEVYAELLPAEKVKVIENLQQSGRKVAMVGDGVNDAPALVQSDVGIALGAGTDVAMESAGVVLVSDQIGNVLSAVLLGRASHRKMKQNIAVAVLFNFFGMSLAIAGMITPAIAIGVMVFSIFAILLNTLSLTKVDLGQEDDTENVSVVETELNAPSMVCEGCAQKITEGFMLLDGVQKVLPDIKEKRVHVLHNPNQITEEQLRDNLKKLGFA</sequence>
<dbReference type="SFLD" id="SFLDS00003">
    <property type="entry name" value="Haloacid_Dehalogenase"/>
    <property type="match status" value="1"/>
</dbReference>
<dbReference type="GO" id="GO:0005524">
    <property type="term" value="F:ATP binding"/>
    <property type="evidence" value="ECO:0007669"/>
    <property type="project" value="UniProtKB-KW"/>
</dbReference>
<keyword evidence="9" id="KW-1278">Translocase</keyword>
<protein>
    <submittedName>
        <fullName evidence="15">Lead, cadmium, zinc and mercury transporting ATPase Copper-translocating P-type ATPase</fullName>
        <ecNumber evidence="15">3.6.3.3</ecNumber>
        <ecNumber evidence="15">3.6.3.4</ecNumber>
    </submittedName>
</protein>
<proteinExistence type="inferred from homology"/>
<dbReference type="InterPro" id="IPR023214">
    <property type="entry name" value="HAD_sf"/>
</dbReference>
<dbReference type="SUPFAM" id="SSF55008">
    <property type="entry name" value="HMA, heavy metal-associated domain"/>
    <property type="match status" value="1"/>
</dbReference>
<dbReference type="GO" id="GO:0005886">
    <property type="term" value="C:plasma membrane"/>
    <property type="evidence" value="ECO:0007669"/>
    <property type="project" value="UniProtKB-SubCell"/>
</dbReference>
<dbReference type="InterPro" id="IPR023299">
    <property type="entry name" value="ATPase_P-typ_cyto_dom_N"/>
</dbReference>
<evidence type="ECO:0000256" key="3">
    <source>
        <dbReference type="ARBA" id="ARBA00022448"/>
    </source>
</evidence>
<evidence type="ECO:0000256" key="11">
    <source>
        <dbReference type="ARBA" id="ARBA00023065"/>
    </source>
</evidence>
<dbReference type="EC" id="3.6.3.3" evidence="15"/>
<dbReference type="InterPro" id="IPR036163">
    <property type="entry name" value="HMA_dom_sf"/>
</dbReference>
<keyword evidence="10 13" id="KW-1133">Transmembrane helix</keyword>
<reference evidence="15" key="1">
    <citation type="submission" date="2018-06" db="EMBL/GenBank/DDBJ databases">
        <authorList>
            <person name="Zhirakovskaya E."/>
        </authorList>
    </citation>
    <scope>NUCLEOTIDE SEQUENCE</scope>
</reference>
<dbReference type="InterPro" id="IPR006121">
    <property type="entry name" value="HMA_dom"/>
</dbReference>
<dbReference type="PANTHER" id="PTHR43520:SF8">
    <property type="entry name" value="P-TYPE CU(+) TRANSPORTER"/>
    <property type="match status" value="1"/>
</dbReference>
<dbReference type="AlphaFoldDB" id="A0A3B1DKW3"/>
<evidence type="ECO:0000256" key="2">
    <source>
        <dbReference type="ARBA" id="ARBA00006024"/>
    </source>
</evidence>
<dbReference type="PRINTS" id="PR00119">
    <property type="entry name" value="CATATPASE"/>
</dbReference>
<evidence type="ECO:0000256" key="10">
    <source>
        <dbReference type="ARBA" id="ARBA00022989"/>
    </source>
</evidence>
<dbReference type="SFLD" id="SFLDF00027">
    <property type="entry name" value="p-type_atpase"/>
    <property type="match status" value="1"/>
</dbReference>
<dbReference type="SFLD" id="SFLDG00002">
    <property type="entry name" value="C1.7:_P-type_atpase_like"/>
    <property type="match status" value="1"/>
</dbReference>
<dbReference type="InterPro" id="IPR036412">
    <property type="entry name" value="HAD-like_sf"/>
</dbReference>
<dbReference type="Gene3D" id="3.30.70.100">
    <property type="match status" value="1"/>
</dbReference>
<feature type="non-terminal residue" evidence="15">
    <location>
        <position position="1"/>
    </location>
</feature>
<dbReference type="Pfam" id="PF00702">
    <property type="entry name" value="Hydrolase"/>
    <property type="match status" value="1"/>
</dbReference>
<keyword evidence="7" id="KW-0547">Nucleotide-binding</keyword>
<evidence type="ECO:0000256" key="13">
    <source>
        <dbReference type="SAM" id="Phobius"/>
    </source>
</evidence>
<evidence type="ECO:0000256" key="6">
    <source>
        <dbReference type="ARBA" id="ARBA00022723"/>
    </source>
</evidence>
<accession>A0A3B1DKW3</accession>
<evidence type="ECO:0000256" key="7">
    <source>
        <dbReference type="ARBA" id="ARBA00022741"/>
    </source>
</evidence>
<dbReference type="CDD" id="cd00371">
    <property type="entry name" value="HMA"/>
    <property type="match status" value="1"/>
</dbReference>